<dbReference type="EMBL" id="MLAK01000671">
    <property type="protein sequence ID" value="OHT08311.1"/>
    <property type="molecule type" value="Genomic_DNA"/>
</dbReference>
<feature type="coiled-coil region" evidence="1">
    <location>
        <begin position="558"/>
        <end position="616"/>
    </location>
</feature>
<feature type="coiled-coil region" evidence="1">
    <location>
        <begin position="1590"/>
        <end position="1617"/>
    </location>
</feature>
<feature type="region of interest" description="Disordered" evidence="2">
    <location>
        <begin position="1671"/>
        <end position="1734"/>
    </location>
</feature>
<feature type="coiled-coil region" evidence="1">
    <location>
        <begin position="326"/>
        <end position="395"/>
    </location>
</feature>
<reference evidence="3" key="1">
    <citation type="submission" date="2016-10" db="EMBL/GenBank/DDBJ databases">
        <authorList>
            <person name="Benchimol M."/>
            <person name="Almeida L.G."/>
            <person name="Vasconcelos A.T."/>
            <person name="Perreira-Neves A."/>
            <person name="Rosa I.A."/>
            <person name="Tasca T."/>
            <person name="Bogo M.R."/>
            <person name="de Souza W."/>
        </authorList>
    </citation>
    <scope>NUCLEOTIDE SEQUENCE [LARGE SCALE GENOMIC DNA]</scope>
    <source>
        <strain evidence="3">K</strain>
    </source>
</reference>
<organism evidence="3 4">
    <name type="scientific">Tritrichomonas foetus</name>
    <dbReference type="NCBI Taxonomy" id="1144522"/>
    <lineage>
        <taxon>Eukaryota</taxon>
        <taxon>Metamonada</taxon>
        <taxon>Parabasalia</taxon>
        <taxon>Tritrichomonadida</taxon>
        <taxon>Tritrichomonadidae</taxon>
        <taxon>Tritrichomonas</taxon>
    </lineage>
</organism>
<dbReference type="GeneID" id="94826888"/>
<comment type="caution">
    <text evidence="3">The sequence shown here is derived from an EMBL/GenBank/DDBJ whole genome shotgun (WGS) entry which is preliminary data.</text>
</comment>
<sequence length="2076" mass="239801">MNPLFLPSPQKSKPGLNRVKKMVRYQSKIPDINPCEKTDEMKNNIPDNWFYNKESASKVWDELENVQSNKIEEDTDPEKNPFLKIDQSTTKIRQMCESFEISDQEFLMSLMNILDDDSALDNLDHQNILMEARLQLSSLIENHVGYSNTQSSLLSSLKTWFAGVEQSSKNDFENEIPRLQDAEFYDSTQLAEIINQCFENNENRTDKAALYHQRILDSFTGQIKNLKKEIDTKNIEIEDLKQQLDNYQKSRRRPNGFNKSKQGVKDQAQVLVGAQRKICEQEVEITNLKNALSGRKDDDIGTEGYDKEANLKQIATNQEFEYENRLQLLYDQIALLKNDCASLQNENKKLKIIKIDDDSIINNLNKKNKSLITSMNEFKEKYSNLEQEHNNSMNSITENTISQEYEKKLKEKCAKYEQIIISTKENALHNQQKALDTLEKRHRMQINDLFKNIENSDHSTAIQEVLKQQESKINEITDRFNTQISEMKAIHTDKVKTLTRQYEKKLQNEINIQENLKHSIEADIEASLLKQKMELEHETRKIINEIQSQADNDTILLKKRYIEKIDALENANRKLNNDKNSLLKIINNPDSAKLPNAEKQILIDELMNEEEEENSEECINSETLELKIKEAESRISDKYMIMLDKQKDYFMEANNWELKKLKEEMQRNFDQIMTENRISLIDDLTQIRKKDNINEFTNEIDKLLEEMSNGIVNSSNIIEDVVNRESMIPENEVKEKITELTEESVKLQTENEVLRKSILKLTGMKNLEVKDGNDLISILCQNKMNNKMKTNELLIENEKLREDNQKIINQFQQYKDEFPPQKLDECIKYCHIGINVDELENKTGDIDDNENEIKHNNCEIKNSHFSGEVSMPALPMMNEQLSSVVSPKLLEEKNTTISNEKMNDSSFLKVICQECSHEFSVDSNILQVSTIVNPNVECPKCHNATTINNINDNPFPREIFSEEDIKTIEEMESCINKEVKELISYKKDISNETDETINCNQEGDPQNNFLGTYVLESFITFDMTPSKAILKINSCHSSACVSARDFTSPIGNKTFTNSQIMTIASYEIEINSQINELLEYKMKNSKMRLTISDTINYDIDEVNSYDKDQTCSEPINNSELKLKVHFDECNSLVVNIEPMQKLHSLGFNTSDNNVIFNNQNENNKVDSTNINNNESNSVRKNRVSFQAGFVKPPNKIIQHPRKVELHEDENQGQIILSDSHNKAYSNIGFGTSLDGTNSPFKSSLEYLLNPSDEEIVVKQVEEIKDINYLNNQKNIVFDNNQNLTQGDLKISPVHINMNSSNGKNKIYNQNYNYEQETVFSNCNYLPKLTNSLINHIYIPRISHNSDNHYNPEMNESIIDRSRSHVTQNLQNQEIMAKNNFFLTPEADLIALELSEVGYFSQINSNPNRSKELDKIKSFHRETIVNLDSTIEFIDNKLNKSLNRINNMQINNEFMDDIEKWKEKQQNLQDDANSLRKIIEEISSTTRELHERHIEIVDLLTKALDTAMKLVRGDGEHSEVLIEKMQEQSAYMTAAIREKENMFKQSSEQQIVLAEKSDHILNINNSLRQKDEEIEKLSIAMGDLMNTVIDKESTIQSLKEQKINYEEIQNKMYAQENDLYDKINVINGLNLTLQNDLDCEKMKVTKLLNEKEIAKSMESFLHVPTFVIFSYNNQTIPPSNSTRRVSTPFEISSQPTSSRGTRQKPKYHHHTPLADLPSNNTTKATPNNNTDNQTTNLQKENISIPQSNTQTLNPMNIRKTLNPNRDIMKINMINRNSIPLNSSPNNSNKNSVVLSPNKSGDNPVANELAVNSVPYETNPVNSSGKYKKRIMDLETQILNKTNESIEQRNKILDFQQQLYKATTNFNKLENEYKKLTAIKNSSNMKLESAVQLAASLSSENGRLRKILNNISKTSATVRNELESSNKEAELALNNELRSRQLLHDIQAYGNHKRLKSFAARQAVTVLKWEERRRKILEMERNKSFAVLKAMNLIKPHEEEKRIAQDDISHKKQSHEIGIKITQIKFNNPEYLPHNKESELPLEHSKSIPTYEEAIRASSKHRVPKKLKIGVVANPLKF</sequence>
<feature type="compositionally biased region" description="Basic residues" evidence="2">
    <location>
        <begin position="1700"/>
        <end position="1710"/>
    </location>
</feature>
<evidence type="ECO:0000313" key="4">
    <source>
        <dbReference type="Proteomes" id="UP000179807"/>
    </source>
</evidence>
<evidence type="ECO:0000256" key="1">
    <source>
        <dbReference type="SAM" id="Coils"/>
    </source>
</evidence>
<keyword evidence="1" id="KW-0175">Coiled coil</keyword>
<accession>A0A1J4KA52</accession>
<evidence type="ECO:0000256" key="2">
    <source>
        <dbReference type="SAM" id="MobiDB-lite"/>
    </source>
</evidence>
<feature type="compositionally biased region" description="Polar residues" evidence="2">
    <location>
        <begin position="1671"/>
        <end position="1699"/>
    </location>
</feature>
<protein>
    <submittedName>
        <fullName evidence="3">Uncharacterized protein</fullName>
    </submittedName>
</protein>
<evidence type="ECO:0000313" key="3">
    <source>
        <dbReference type="EMBL" id="OHT08311.1"/>
    </source>
</evidence>
<feature type="compositionally biased region" description="Low complexity" evidence="2">
    <location>
        <begin position="1718"/>
        <end position="1734"/>
    </location>
</feature>
<gene>
    <name evidence="3" type="ORF">TRFO_04926</name>
</gene>
<feature type="coiled-coil region" evidence="1">
    <location>
        <begin position="216"/>
        <end position="250"/>
    </location>
</feature>
<keyword evidence="4" id="KW-1185">Reference proteome</keyword>
<feature type="coiled-coil region" evidence="1">
    <location>
        <begin position="730"/>
        <end position="757"/>
    </location>
</feature>
<dbReference type="VEuPathDB" id="TrichDB:TRFO_04926"/>
<dbReference type="Proteomes" id="UP000179807">
    <property type="component" value="Unassembled WGS sequence"/>
</dbReference>
<feature type="coiled-coil region" evidence="1">
    <location>
        <begin position="790"/>
        <end position="817"/>
    </location>
</feature>
<dbReference type="OrthoDB" id="10687500at2759"/>
<dbReference type="RefSeq" id="XP_068361447.1">
    <property type="nucleotide sequence ID" value="XM_068492184.1"/>
</dbReference>
<name>A0A1J4KA52_9EUKA</name>
<proteinExistence type="predicted"/>
<feature type="coiled-coil region" evidence="1">
    <location>
        <begin position="1450"/>
        <end position="1477"/>
    </location>
</feature>